<dbReference type="EMBL" id="CM001889">
    <property type="protein sequence ID" value="EOY45450.1"/>
    <property type="molecule type" value="Genomic_DNA"/>
</dbReference>
<accession>A0A7U9DLQ9</accession>
<evidence type="ECO:0000313" key="3">
    <source>
        <dbReference type="Proteomes" id="UP000014062"/>
    </source>
</evidence>
<proteinExistence type="predicted"/>
<evidence type="ECO:0000256" key="1">
    <source>
        <dbReference type="SAM" id="MobiDB-lite"/>
    </source>
</evidence>
<dbReference type="AlphaFoldDB" id="A0A7U9DLQ9"/>
<gene>
    <name evidence="2" type="ORF">SLI_0731</name>
</gene>
<reference evidence="3" key="1">
    <citation type="journal article" date="2013" name="Genome Biol. Evol.">
        <title>The genome sequence of Streptomyces lividans 66 reveals a novel tRNA-dependent peptide biosynthetic system within a metal-related genomic island.</title>
        <authorList>
            <person name="Cruz-Morales P."/>
            <person name="Vijgenboom E."/>
            <person name="Iruegas-Bocardo F."/>
            <person name="Girard G."/>
            <person name="Yanez-Guerra L.A."/>
            <person name="Ramos-Aboites H.E."/>
            <person name="Pernodet J.L."/>
            <person name="Anne J."/>
            <person name="van Wezel G.P."/>
            <person name="Barona-Gomez F."/>
        </authorList>
    </citation>
    <scope>NUCLEOTIDE SEQUENCE [LARGE SCALE GENOMIC DNA]</scope>
    <source>
        <strain evidence="3">1326</strain>
    </source>
</reference>
<dbReference type="Proteomes" id="UP000014062">
    <property type="component" value="Chromosome"/>
</dbReference>
<organism evidence="2 3">
    <name type="scientific">Streptomyces lividans 1326</name>
    <dbReference type="NCBI Taxonomy" id="1200984"/>
    <lineage>
        <taxon>Bacteria</taxon>
        <taxon>Bacillati</taxon>
        <taxon>Actinomycetota</taxon>
        <taxon>Actinomycetes</taxon>
        <taxon>Kitasatosporales</taxon>
        <taxon>Streptomycetaceae</taxon>
        <taxon>Streptomyces</taxon>
    </lineage>
</organism>
<sequence length="44" mass="4796">MERDPGGRRLSRAARTAPGFHGSPSGDPQGRAHQKRNQKEDDAP</sequence>
<evidence type="ECO:0000313" key="2">
    <source>
        <dbReference type="EMBL" id="EOY45450.1"/>
    </source>
</evidence>
<name>A0A7U9DLQ9_STRLI</name>
<protein>
    <submittedName>
        <fullName evidence="2">Uncharacterized protein</fullName>
    </submittedName>
</protein>
<feature type="region of interest" description="Disordered" evidence="1">
    <location>
        <begin position="1"/>
        <end position="44"/>
    </location>
</feature>